<reference evidence="2 3" key="1">
    <citation type="journal article" date="2020" name="Microorganisms">
        <title>Osmotic Adaptation and Compatible Solute Biosynthesis of Phototrophic Bacteria as Revealed from Genome Analyses.</title>
        <authorList>
            <person name="Imhoff J.F."/>
            <person name="Rahn T."/>
            <person name="Kunzel S."/>
            <person name="Keller A."/>
            <person name="Neulinger S.C."/>
        </authorList>
    </citation>
    <scope>NUCLEOTIDE SEQUENCE [LARGE SCALE GENOMIC DNA]</scope>
    <source>
        <strain evidence="2 3">DSM 15382</strain>
    </source>
</reference>
<evidence type="ECO:0000313" key="2">
    <source>
        <dbReference type="EMBL" id="MBK1658825.1"/>
    </source>
</evidence>
<dbReference type="EMBL" id="NRSG01000069">
    <property type="protein sequence ID" value="MBK1658825.1"/>
    <property type="molecule type" value="Genomic_DNA"/>
</dbReference>
<dbReference type="PANTHER" id="PTHR42928">
    <property type="entry name" value="TRICARBOXYLATE-BINDING PROTEIN"/>
    <property type="match status" value="1"/>
</dbReference>
<dbReference type="Proteomes" id="UP000697995">
    <property type="component" value="Unassembled WGS sequence"/>
</dbReference>
<accession>A0ABS1CWM2</accession>
<dbReference type="InterPro" id="IPR005064">
    <property type="entry name" value="BUG"/>
</dbReference>
<dbReference type="CDD" id="cd13578">
    <property type="entry name" value="PBP2_Bug27"/>
    <property type="match status" value="1"/>
</dbReference>
<dbReference type="RefSeq" id="WP_133220807.1">
    <property type="nucleotide sequence ID" value="NZ_NRSG01000069.1"/>
</dbReference>
<evidence type="ECO:0008006" key="4">
    <source>
        <dbReference type="Google" id="ProtNLM"/>
    </source>
</evidence>
<sequence>MQLLGRRGALALGCALVGRAQAQAIWPERTVTLVVCFPPGGSTDLSARLVAPGLAEILGKPVVVENKPGAGGNIGIGHVARATPDGHTLLVASSVFVVNASLYRNPPYDPFRDFAPVAALGASPNLVCVRTDSGIASLAQLIAMAKAQPDRFNYASPGIGTTPHLAGEVLKLRTGIQMQHVPFQGAGPAVQAILAGTTQVLIASQGGAVETAHRNGQTRVLAQTGARRSPDLPEVPTLEELGIAEAVSETFNGLYAPAATPQLVLDRLASATLSVLARPDVQQRYRTGGVPVLAEGPEELRARVAREVPLWRDVIRQAKITVD</sequence>
<keyword evidence="3" id="KW-1185">Reference proteome</keyword>
<dbReference type="PANTHER" id="PTHR42928:SF5">
    <property type="entry name" value="BLR1237 PROTEIN"/>
    <property type="match status" value="1"/>
</dbReference>
<comment type="similarity">
    <text evidence="1">Belongs to the UPF0065 (bug) family.</text>
</comment>
<dbReference type="Gene3D" id="3.40.190.150">
    <property type="entry name" value="Bordetella uptake gene, domain 1"/>
    <property type="match status" value="1"/>
</dbReference>
<gene>
    <name evidence="2" type="ORF">CKO45_11330</name>
</gene>
<dbReference type="Pfam" id="PF03401">
    <property type="entry name" value="TctC"/>
    <property type="match status" value="1"/>
</dbReference>
<proteinExistence type="inferred from homology"/>
<dbReference type="InterPro" id="IPR042100">
    <property type="entry name" value="Bug_dom1"/>
</dbReference>
<evidence type="ECO:0000256" key="1">
    <source>
        <dbReference type="ARBA" id="ARBA00006987"/>
    </source>
</evidence>
<dbReference type="PIRSF" id="PIRSF017082">
    <property type="entry name" value="YflP"/>
    <property type="match status" value="1"/>
</dbReference>
<dbReference type="SUPFAM" id="SSF53850">
    <property type="entry name" value="Periplasmic binding protein-like II"/>
    <property type="match status" value="1"/>
</dbReference>
<name>A0ABS1CWM2_9PROT</name>
<evidence type="ECO:0000313" key="3">
    <source>
        <dbReference type="Proteomes" id="UP000697995"/>
    </source>
</evidence>
<dbReference type="Gene3D" id="3.40.190.10">
    <property type="entry name" value="Periplasmic binding protein-like II"/>
    <property type="match status" value="1"/>
</dbReference>
<organism evidence="2 3">
    <name type="scientific">Paracraurococcus ruber</name>
    <dbReference type="NCBI Taxonomy" id="77675"/>
    <lineage>
        <taxon>Bacteria</taxon>
        <taxon>Pseudomonadati</taxon>
        <taxon>Pseudomonadota</taxon>
        <taxon>Alphaproteobacteria</taxon>
        <taxon>Acetobacterales</taxon>
        <taxon>Roseomonadaceae</taxon>
        <taxon>Paracraurococcus</taxon>
    </lineage>
</organism>
<protein>
    <recommendedName>
        <fullName evidence="4">Tripartite tricarboxylate transporter substrate binding protein</fullName>
    </recommendedName>
</protein>
<comment type="caution">
    <text evidence="2">The sequence shown here is derived from an EMBL/GenBank/DDBJ whole genome shotgun (WGS) entry which is preliminary data.</text>
</comment>